<proteinExistence type="predicted"/>
<evidence type="ECO:0000313" key="2">
    <source>
        <dbReference type="Proteomes" id="UP000515150"/>
    </source>
</evidence>
<gene>
    <name evidence="3" type="primary">LOC114860419</name>
</gene>
<dbReference type="Pfam" id="PF00169">
    <property type="entry name" value="PH"/>
    <property type="match status" value="1"/>
</dbReference>
<dbReference type="SMART" id="SM00233">
    <property type="entry name" value="PH"/>
    <property type="match status" value="1"/>
</dbReference>
<dbReference type="SUPFAM" id="SSF50729">
    <property type="entry name" value="PH domain-like"/>
    <property type="match status" value="1"/>
</dbReference>
<keyword evidence="2" id="KW-1185">Reference proteome</keyword>
<dbReference type="GeneID" id="114860419"/>
<dbReference type="KEGG" id="bspl:114860419"/>
<evidence type="ECO:0000259" key="1">
    <source>
        <dbReference type="PROSITE" id="PS50003"/>
    </source>
</evidence>
<dbReference type="Gene3D" id="2.30.29.30">
    <property type="entry name" value="Pleckstrin-homology domain (PH domain)/Phosphotyrosine-binding domain (PTB)"/>
    <property type="match status" value="1"/>
</dbReference>
<protein>
    <submittedName>
        <fullName evidence="3">Uncharacterized protein LOC114860419 isoform X1</fullName>
    </submittedName>
</protein>
<reference evidence="3" key="1">
    <citation type="submission" date="2025-08" db="UniProtKB">
        <authorList>
            <consortium name="RefSeq"/>
        </authorList>
    </citation>
    <scope>IDENTIFICATION</scope>
</reference>
<dbReference type="Proteomes" id="UP000515150">
    <property type="component" value="Chromosome 8"/>
</dbReference>
<sequence>MSDGAKLLFEGFLEKRKDTLKMRWTTYWFRLQNSTLFFYTQKNGSASHLRGYYYIYSVQSVREVQKASGSRYMFEMILKNGKQKLLAAETAALRQEWVGHLWQAMLLSTSVVPRPDACEPRDRNSSVPARALGDSAMETLPARPLSAPAPLDRIREESWASAYAELSAGEEPTRRNTPLHQANSDRVHALPWFGELSSTECSQDGDYDVLPRRKRTQQPPGHDAWGELLVEFPVCVTSSDTDEADATEADEVVYDYPLSYRMNIRHQEETESIYDVPRSLLRLHVPAGSAAAEEDEPQEGIYWRV</sequence>
<name>A0A9W2XYM4_BETSP</name>
<dbReference type="CDD" id="cd00821">
    <property type="entry name" value="PH"/>
    <property type="match status" value="1"/>
</dbReference>
<dbReference type="InterPro" id="IPR001849">
    <property type="entry name" value="PH_domain"/>
</dbReference>
<organism evidence="2 3">
    <name type="scientific">Betta splendens</name>
    <name type="common">Siamese fighting fish</name>
    <dbReference type="NCBI Taxonomy" id="158456"/>
    <lineage>
        <taxon>Eukaryota</taxon>
        <taxon>Metazoa</taxon>
        <taxon>Chordata</taxon>
        <taxon>Craniata</taxon>
        <taxon>Vertebrata</taxon>
        <taxon>Euteleostomi</taxon>
        <taxon>Actinopterygii</taxon>
        <taxon>Neopterygii</taxon>
        <taxon>Teleostei</taxon>
        <taxon>Neoteleostei</taxon>
        <taxon>Acanthomorphata</taxon>
        <taxon>Anabantaria</taxon>
        <taxon>Anabantiformes</taxon>
        <taxon>Anabantoidei</taxon>
        <taxon>Osphronemidae</taxon>
        <taxon>Betta</taxon>
    </lineage>
</organism>
<evidence type="ECO:0000313" key="3">
    <source>
        <dbReference type="RefSeq" id="XP_055366873.1"/>
    </source>
</evidence>
<dbReference type="PROSITE" id="PS50003">
    <property type="entry name" value="PH_DOMAIN"/>
    <property type="match status" value="1"/>
</dbReference>
<dbReference type="RefSeq" id="XP_055366873.1">
    <property type="nucleotide sequence ID" value="XM_055510898.1"/>
</dbReference>
<dbReference type="AlphaFoldDB" id="A0A9W2XYM4"/>
<dbReference type="OrthoDB" id="9942268at2759"/>
<feature type="domain" description="PH" evidence="1">
    <location>
        <begin position="6"/>
        <end position="106"/>
    </location>
</feature>
<dbReference type="InterPro" id="IPR011993">
    <property type="entry name" value="PH-like_dom_sf"/>
</dbReference>
<accession>A0A9W2XYM4</accession>